<dbReference type="AlphaFoldDB" id="A0AAD4LDL1"/>
<evidence type="ECO:0000313" key="3">
    <source>
        <dbReference type="EMBL" id="KAH8982903.1"/>
    </source>
</evidence>
<evidence type="ECO:0000256" key="1">
    <source>
        <dbReference type="PROSITE-ProRule" id="PRU00042"/>
    </source>
</evidence>
<proteinExistence type="predicted"/>
<dbReference type="Gene3D" id="3.30.160.60">
    <property type="entry name" value="Classic Zinc Finger"/>
    <property type="match status" value="1"/>
</dbReference>
<protein>
    <recommendedName>
        <fullName evidence="2">C2H2-type domain-containing protein</fullName>
    </recommendedName>
</protein>
<dbReference type="EMBL" id="JAKELL010000095">
    <property type="protein sequence ID" value="KAH8982903.1"/>
    <property type="molecule type" value="Genomic_DNA"/>
</dbReference>
<dbReference type="InterPro" id="IPR013087">
    <property type="entry name" value="Znf_C2H2_type"/>
</dbReference>
<name>A0AAD4LDL1_9AGAM</name>
<evidence type="ECO:0000259" key="2">
    <source>
        <dbReference type="PROSITE" id="PS50157"/>
    </source>
</evidence>
<gene>
    <name evidence="3" type="ORF">EDB92DRAFT_1620424</name>
</gene>
<dbReference type="PROSITE" id="PS50157">
    <property type="entry name" value="ZINC_FINGER_C2H2_2"/>
    <property type="match status" value="1"/>
</dbReference>
<evidence type="ECO:0000313" key="4">
    <source>
        <dbReference type="Proteomes" id="UP001201163"/>
    </source>
</evidence>
<dbReference type="PROSITE" id="PS00028">
    <property type="entry name" value="ZINC_FINGER_C2H2_1"/>
    <property type="match status" value="2"/>
</dbReference>
<dbReference type="GO" id="GO:0008270">
    <property type="term" value="F:zinc ion binding"/>
    <property type="evidence" value="ECO:0007669"/>
    <property type="project" value="UniProtKB-KW"/>
</dbReference>
<feature type="domain" description="C2H2-type" evidence="2">
    <location>
        <begin position="167"/>
        <end position="195"/>
    </location>
</feature>
<keyword evidence="1" id="KW-0479">Metal-binding</keyword>
<keyword evidence="4" id="KW-1185">Reference proteome</keyword>
<organism evidence="3 4">
    <name type="scientific">Lactarius akahatsu</name>
    <dbReference type="NCBI Taxonomy" id="416441"/>
    <lineage>
        <taxon>Eukaryota</taxon>
        <taxon>Fungi</taxon>
        <taxon>Dikarya</taxon>
        <taxon>Basidiomycota</taxon>
        <taxon>Agaricomycotina</taxon>
        <taxon>Agaricomycetes</taxon>
        <taxon>Russulales</taxon>
        <taxon>Russulaceae</taxon>
        <taxon>Lactarius</taxon>
    </lineage>
</organism>
<sequence>MNVPNHGVQLGVPLPSALLLSSIFFKKANVHNRFSGRYAVRRLCTSKSYNPRDRHGCWPIHTHPPIVPPYPKMSSISPCASPHIWGLEDADRLSPQGRTFATHSRAVGTAIQLQFGSVLHQRQPRGSPYDEACEAQFLPLRPEATSFTDAQKAEPPKHGIAFGGKQYGCGPCKMTFKRLQDIMRHVRDIHDPPRQCPLCQYQWTRAYKIKAHLLKAHSDELCPAVTAGIHDLRGHDMVKFIDTYELLRSFETPDIVRSLSSD</sequence>
<accession>A0AAD4LDL1</accession>
<dbReference type="Proteomes" id="UP001201163">
    <property type="component" value="Unassembled WGS sequence"/>
</dbReference>
<dbReference type="SMART" id="SM00355">
    <property type="entry name" value="ZnF_C2H2"/>
    <property type="match status" value="2"/>
</dbReference>
<keyword evidence="1" id="KW-0862">Zinc</keyword>
<comment type="caution">
    <text evidence="3">The sequence shown here is derived from an EMBL/GenBank/DDBJ whole genome shotgun (WGS) entry which is preliminary data.</text>
</comment>
<reference evidence="3" key="1">
    <citation type="submission" date="2022-01" db="EMBL/GenBank/DDBJ databases">
        <title>Comparative genomics reveals a dynamic genome evolution in the ectomycorrhizal milk-cap (Lactarius) mushrooms.</title>
        <authorList>
            <consortium name="DOE Joint Genome Institute"/>
            <person name="Lebreton A."/>
            <person name="Tang N."/>
            <person name="Kuo A."/>
            <person name="LaButti K."/>
            <person name="Drula E."/>
            <person name="Barry K."/>
            <person name="Clum A."/>
            <person name="Lipzen A."/>
            <person name="Mousain D."/>
            <person name="Ng V."/>
            <person name="Wang R."/>
            <person name="Wang X."/>
            <person name="Dai Y."/>
            <person name="Henrissat B."/>
            <person name="Grigoriev I.V."/>
            <person name="Guerin-Laguette A."/>
            <person name="Yu F."/>
            <person name="Martin F.M."/>
        </authorList>
    </citation>
    <scope>NUCLEOTIDE SEQUENCE</scope>
    <source>
        <strain evidence="3">QP</strain>
    </source>
</reference>
<keyword evidence="1" id="KW-0863">Zinc-finger</keyword>